<dbReference type="AlphaFoldDB" id="A0A8K0R8C0"/>
<keyword evidence="3" id="KW-1185">Reference proteome</keyword>
<comment type="caution">
    <text evidence="2">The sequence shown here is derived from an EMBL/GenBank/DDBJ whole genome shotgun (WGS) entry which is preliminary data.</text>
</comment>
<feature type="region of interest" description="Disordered" evidence="1">
    <location>
        <begin position="397"/>
        <end position="417"/>
    </location>
</feature>
<gene>
    <name evidence="2" type="ORF">FB567DRAFT_521982</name>
</gene>
<sequence>MIREHLSESVVDLSAFRVRNADEAQRARAQVFNTSRPKANLDNLSSLLYTRGRLQEMGCTFTELGELITYGCPKARYDFDQMLRLGPIYDEQWSLIFVGDQAQASKDDTFLGPDLRTLKRMLKNEGVVFGFDHRRLTFGDGSEKIRHLCTVFDDLRNMWSAMRAFAQTPASKDQRDGGNSRAERGNAEVVRPGQNSHSYTETRIAGHHWTGNSCKNQSEESPPRHIGWRFSDDIDAGAVARYRDSMSQDRQRELQENFKTAISTPLPHVEDEFHVAASSAEHAEIDPSESRLLQEKLCPMSRSHLRHGPSPLQVSNCSSGAQEVIDLTHGQIVTTPGVLFGDELVANPRASNMASLGIDDDITAVMVVSCKNGEPQVPIATKTKGLKGWWRGIFGRGDENGKSSTGDRTASPWYIGG</sequence>
<accession>A0A8K0R8C0</accession>
<feature type="compositionally biased region" description="Basic and acidic residues" evidence="1">
    <location>
        <begin position="172"/>
        <end position="186"/>
    </location>
</feature>
<name>A0A8K0R8C0_9PLEO</name>
<proteinExistence type="predicted"/>
<dbReference type="Proteomes" id="UP000813461">
    <property type="component" value="Unassembled WGS sequence"/>
</dbReference>
<dbReference type="EMBL" id="JAGMVJ010000006">
    <property type="protein sequence ID" value="KAH7089966.1"/>
    <property type="molecule type" value="Genomic_DNA"/>
</dbReference>
<reference evidence="2" key="1">
    <citation type="journal article" date="2021" name="Nat. Commun.">
        <title>Genetic determinants of endophytism in the Arabidopsis root mycobiome.</title>
        <authorList>
            <person name="Mesny F."/>
            <person name="Miyauchi S."/>
            <person name="Thiergart T."/>
            <person name="Pickel B."/>
            <person name="Atanasova L."/>
            <person name="Karlsson M."/>
            <person name="Huettel B."/>
            <person name="Barry K.W."/>
            <person name="Haridas S."/>
            <person name="Chen C."/>
            <person name="Bauer D."/>
            <person name="Andreopoulos W."/>
            <person name="Pangilinan J."/>
            <person name="LaButti K."/>
            <person name="Riley R."/>
            <person name="Lipzen A."/>
            <person name="Clum A."/>
            <person name="Drula E."/>
            <person name="Henrissat B."/>
            <person name="Kohler A."/>
            <person name="Grigoriev I.V."/>
            <person name="Martin F.M."/>
            <person name="Hacquard S."/>
        </authorList>
    </citation>
    <scope>NUCLEOTIDE SEQUENCE</scope>
    <source>
        <strain evidence="2">MPI-SDFR-AT-0120</strain>
    </source>
</reference>
<protein>
    <submittedName>
        <fullName evidence="2">Uncharacterized protein</fullName>
    </submittedName>
</protein>
<organism evidence="2 3">
    <name type="scientific">Paraphoma chrysanthemicola</name>
    <dbReference type="NCBI Taxonomy" id="798071"/>
    <lineage>
        <taxon>Eukaryota</taxon>
        <taxon>Fungi</taxon>
        <taxon>Dikarya</taxon>
        <taxon>Ascomycota</taxon>
        <taxon>Pezizomycotina</taxon>
        <taxon>Dothideomycetes</taxon>
        <taxon>Pleosporomycetidae</taxon>
        <taxon>Pleosporales</taxon>
        <taxon>Pleosporineae</taxon>
        <taxon>Phaeosphaeriaceae</taxon>
        <taxon>Paraphoma</taxon>
    </lineage>
</organism>
<evidence type="ECO:0000256" key="1">
    <source>
        <dbReference type="SAM" id="MobiDB-lite"/>
    </source>
</evidence>
<dbReference type="OrthoDB" id="3770985at2759"/>
<feature type="region of interest" description="Disordered" evidence="1">
    <location>
        <begin position="166"/>
        <end position="223"/>
    </location>
</feature>
<evidence type="ECO:0000313" key="3">
    <source>
        <dbReference type="Proteomes" id="UP000813461"/>
    </source>
</evidence>
<evidence type="ECO:0000313" key="2">
    <source>
        <dbReference type="EMBL" id="KAH7089966.1"/>
    </source>
</evidence>